<dbReference type="EMBL" id="PIOD01000006">
    <property type="protein sequence ID" value="RDW19920.1"/>
    <property type="molecule type" value="Genomic_DNA"/>
</dbReference>
<sequence length="129" mass="15124">MRYLKDEELQIATRYLFLSMAIVVIKQDISLVQGGPFKIKEPYVELLEKMVNEAVKERRELRRIMAEQHIQVIRLNKNDSFTSFLFQCQGRQQKQNFFNPSIRKKVEAIIQELIVMALPPSQPFAAVNI</sequence>
<evidence type="ECO:0000313" key="1">
    <source>
        <dbReference type="EMBL" id="RDW19920.1"/>
    </source>
</evidence>
<gene>
    <name evidence="1" type="ORF">CWR45_07620</name>
</gene>
<name>A0A3D8PUT0_9BACI</name>
<dbReference type="Proteomes" id="UP000256520">
    <property type="component" value="Unassembled WGS sequence"/>
</dbReference>
<dbReference type="Pfam" id="PF26325">
    <property type="entry name" value="YhjD"/>
    <property type="match status" value="1"/>
</dbReference>
<organism evidence="1 2">
    <name type="scientific">Oceanobacillus chungangensis</name>
    <dbReference type="NCBI Taxonomy" id="1229152"/>
    <lineage>
        <taxon>Bacteria</taxon>
        <taxon>Bacillati</taxon>
        <taxon>Bacillota</taxon>
        <taxon>Bacilli</taxon>
        <taxon>Bacillales</taxon>
        <taxon>Bacillaceae</taxon>
        <taxon>Oceanobacillus</taxon>
    </lineage>
</organism>
<accession>A0A3D8PUT0</accession>
<keyword evidence="2" id="KW-1185">Reference proteome</keyword>
<evidence type="ECO:0000313" key="2">
    <source>
        <dbReference type="Proteomes" id="UP000256520"/>
    </source>
</evidence>
<dbReference type="InterPro" id="IPR058600">
    <property type="entry name" value="YhjD-like"/>
</dbReference>
<dbReference type="RefSeq" id="WP_115749267.1">
    <property type="nucleotide sequence ID" value="NZ_PIOD01000006.1"/>
</dbReference>
<dbReference type="AlphaFoldDB" id="A0A3D8PUT0"/>
<dbReference type="OrthoDB" id="2988956at2"/>
<protein>
    <submittedName>
        <fullName evidence="1">Uncharacterized protein</fullName>
    </submittedName>
</protein>
<reference evidence="2" key="1">
    <citation type="submission" date="2017-11" db="EMBL/GenBank/DDBJ databases">
        <authorList>
            <person name="Zhu W."/>
        </authorList>
    </citation>
    <scope>NUCLEOTIDE SEQUENCE [LARGE SCALE GENOMIC DNA]</scope>
    <source>
        <strain evidence="2">CAU 1051</strain>
    </source>
</reference>
<comment type="caution">
    <text evidence="1">The sequence shown here is derived from an EMBL/GenBank/DDBJ whole genome shotgun (WGS) entry which is preliminary data.</text>
</comment>
<proteinExistence type="predicted"/>